<dbReference type="InterPro" id="IPR036280">
    <property type="entry name" value="Multihaem_cyt_sf"/>
</dbReference>
<gene>
    <name evidence="3" type="ORF">LNL84_13515</name>
</gene>
<dbReference type="SUPFAM" id="SSF48695">
    <property type="entry name" value="Multiheme cytochromes"/>
    <property type="match status" value="1"/>
</dbReference>
<dbReference type="PANTHER" id="PTHR35038:SF5">
    <property type="entry name" value="CYTOCHROME C-TYPE PROTEIN NRFB"/>
    <property type="match status" value="1"/>
</dbReference>
<dbReference type="EMBL" id="JAJNNZ010000010">
    <property type="protein sequence ID" value="MCJ2377850.1"/>
    <property type="molecule type" value="Genomic_DNA"/>
</dbReference>
<keyword evidence="1" id="KW-0732">Signal</keyword>
<comment type="caution">
    <text evidence="3">The sequence shown here is derived from an EMBL/GenBank/DDBJ whole genome shotgun (WGS) entry which is preliminary data.</text>
</comment>
<dbReference type="Pfam" id="PF22678">
    <property type="entry name" value="Cytochrom_c_NrfB-like"/>
    <property type="match status" value="1"/>
</dbReference>
<evidence type="ECO:0000313" key="4">
    <source>
        <dbReference type="Proteomes" id="UP001139488"/>
    </source>
</evidence>
<name>A0A9X1WG53_9VIBR</name>
<sequence length="194" mass="21939">MRSNRYLGIFVGLWLGVLSLSVPAYLYATTILEYPLASFDSQLSTENNLSVIEKENRRCIRCHQKKRLLKGIEAITSVGVHASAKFYDNCSACHSNKGHHPKDDAFPNVIPFDNHANLSAFEQNERCIACHSPASLRDSEWTHDVHVNKMVCSTCHSLHQDVDPFRGISKAFRIGLCATCHEKIQRDMHTNGQW</sequence>
<organism evidence="3 4">
    <name type="scientific">Vibrio gelatinilyticus</name>
    <dbReference type="NCBI Taxonomy" id="2893468"/>
    <lineage>
        <taxon>Bacteria</taxon>
        <taxon>Pseudomonadati</taxon>
        <taxon>Pseudomonadota</taxon>
        <taxon>Gammaproteobacteria</taxon>
        <taxon>Vibrionales</taxon>
        <taxon>Vibrionaceae</taxon>
        <taxon>Vibrio</taxon>
    </lineage>
</organism>
<dbReference type="InterPro" id="IPR053875">
    <property type="entry name" value="Cytochrom_c_NrfB-like_dom"/>
</dbReference>
<dbReference type="InterPro" id="IPR051829">
    <property type="entry name" value="Multiheme_Cytochr_ET"/>
</dbReference>
<evidence type="ECO:0000256" key="1">
    <source>
        <dbReference type="ARBA" id="ARBA00022729"/>
    </source>
</evidence>
<dbReference type="PANTHER" id="PTHR35038">
    <property type="entry name" value="DISSIMILATORY SULFITE REDUCTASE SIRA"/>
    <property type="match status" value="1"/>
</dbReference>
<dbReference type="RefSeq" id="WP_244358095.1">
    <property type="nucleotide sequence ID" value="NZ_JAJNNZ010000010.1"/>
</dbReference>
<reference evidence="3" key="1">
    <citation type="submission" date="2021-11" db="EMBL/GenBank/DDBJ databases">
        <title>Vibrio ZSDE26 sp. nov. and Vibrio ZSDZ34 sp. nov., isolated from coastal seawater in Qingdao.</title>
        <authorList>
            <person name="Zhang P."/>
        </authorList>
    </citation>
    <scope>NUCLEOTIDE SEQUENCE</scope>
    <source>
        <strain evidence="3">ZSDZ34</strain>
    </source>
</reference>
<feature type="domain" description="Cytochrome c-type protein NrfB-like" evidence="2">
    <location>
        <begin position="90"/>
        <end position="180"/>
    </location>
</feature>
<dbReference type="Gene3D" id="1.10.1130.10">
    <property type="entry name" value="Flavocytochrome C3, Chain A"/>
    <property type="match status" value="1"/>
</dbReference>
<protein>
    <submittedName>
        <fullName evidence="3">Cytochrome C</fullName>
    </submittedName>
</protein>
<dbReference type="GO" id="GO:0016491">
    <property type="term" value="F:oxidoreductase activity"/>
    <property type="evidence" value="ECO:0007669"/>
    <property type="project" value="TreeGrafter"/>
</dbReference>
<proteinExistence type="predicted"/>
<evidence type="ECO:0000313" key="3">
    <source>
        <dbReference type="EMBL" id="MCJ2377850.1"/>
    </source>
</evidence>
<keyword evidence="4" id="KW-1185">Reference proteome</keyword>
<evidence type="ECO:0000259" key="2">
    <source>
        <dbReference type="Pfam" id="PF22678"/>
    </source>
</evidence>
<dbReference type="Proteomes" id="UP001139488">
    <property type="component" value="Unassembled WGS sequence"/>
</dbReference>
<dbReference type="Gene3D" id="1.10.287.3080">
    <property type="match status" value="1"/>
</dbReference>
<accession>A0A9X1WG53</accession>
<dbReference type="AlphaFoldDB" id="A0A9X1WG53"/>